<protein>
    <submittedName>
        <fullName evidence="10">Lipid kinase, YegS/Rv2252/BmrU family</fullName>
    </submittedName>
</protein>
<sequence length="292" mass="31475">MKKLMLIVNPYSGRGLSKNALGVIVSLFCDEGYAVTVYTTRCGEPENLARENGGNYDMVVCVGGDGTVSGVVNGLMQILSPPPFSFIPTGTSNDMASTLALSRDPATAVRSVINGQPVPLDIGCLGDKYFTYIAAFGAFTGVSYSTPQSAKRALGHLAYVIGGLASMSAIKPQHTVITYDGGTLEGDYIFGGVTNSTKIAGFVRLDCREVDLGDGLFEVILVKNPVNTVELGTIISSILNQTYHSENVQLLHTRKIRFTFDEDVVWTRDGEFGGAHRELEIENRRHALRIIV</sequence>
<keyword evidence="5 10" id="KW-0418">Kinase</keyword>
<comment type="cofactor">
    <cofactor evidence="1">
        <name>Mg(2+)</name>
        <dbReference type="ChEBI" id="CHEBI:18420"/>
    </cofactor>
</comment>
<keyword evidence="3" id="KW-0808">Transferase</keyword>
<proteinExistence type="inferred from homology"/>
<gene>
    <name evidence="10" type="ORF">SAMN02745823_02468</name>
</gene>
<dbReference type="SUPFAM" id="SSF111331">
    <property type="entry name" value="NAD kinase/diacylglycerol kinase-like"/>
    <property type="match status" value="1"/>
</dbReference>
<dbReference type="InterPro" id="IPR050187">
    <property type="entry name" value="Lipid_Phosphate_FormReg"/>
</dbReference>
<dbReference type="GO" id="GO:0016301">
    <property type="term" value="F:kinase activity"/>
    <property type="evidence" value="ECO:0007669"/>
    <property type="project" value="UniProtKB-KW"/>
</dbReference>
<evidence type="ECO:0000313" key="11">
    <source>
        <dbReference type="Proteomes" id="UP000183995"/>
    </source>
</evidence>
<dbReference type="InterPro" id="IPR001206">
    <property type="entry name" value="Diacylglycerol_kinase_cat_dom"/>
</dbReference>
<dbReference type="PANTHER" id="PTHR12358:SF54">
    <property type="entry name" value="SPHINGOSINE KINASE RELATED PROTEIN"/>
    <property type="match status" value="1"/>
</dbReference>
<dbReference type="STRING" id="1123282.SAMN02745823_02468"/>
<dbReference type="AlphaFoldDB" id="A0A1M5YF61"/>
<dbReference type="OrthoDB" id="142078at2"/>
<keyword evidence="6" id="KW-0067">ATP-binding</keyword>
<accession>A0A1M5YF61</accession>
<dbReference type="Proteomes" id="UP000183995">
    <property type="component" value="Unassembled WGS sequence"/>
</dbReference>
<evidence type="ECO:0000256" key="1">
    <source>
        <dbReference type="ARBA" id="ARBA00001946"/>
    </source>
</evidence>
<reference evidence="10 11" key="1">
    <citation type="submission" date="2016-11" db="EMBL/GenBank/DDBJ databases">
        <authorList>
            <person name="Jaros S."/>
            <person name="Januszkiewicz K."/>
            <person name="Wedrychowicz H."/>
        </authorList>
    </citation>
    <scope>NUCLEOTIDE SEQUENCE [LARGE SCALE GENOMIC DNA]</scope>
    <source>
        <strain evidence="10 11">DSM 10068</strain>
    </source>
</reference>
<dbReference type="RefSeq" id="WP_073079439.1">
    <property type="nucleotide sequence ID" value="NZ_FQXV01000008.1"/>
</dbReference>
<evidence type="ECO:0000256" key="4">
    <source>
        <dbReference type="ARBA" id="ARBA00022741"/>
    </source>
</evidence>
<dbReference type="Pfam" id="PF00781">
    <property type="entry name" value="DAGK_cat"/>
    <property type="match status" value="1"/>
</dbReference>
<dbReference type="InterPro" id="IPR045540">
    <property type="entry name" value="YegS/DAGK_C"/>
</dbReference>
<keyword evidence="11" id="KW-1185">Reference proteome</keyword>
<dbReference type="Gene3D" id="3.40.50.10330">
    <property type="entry name" value="Probable inorganic polyphosphate/atp-NAD kinase, domain 1"/>
    <property type="match status" value="1"/>
</dbReference>
<dbReference type="Pfam" id="PF19279">
    <property type="entry name" value="YegS_C"/>
    <property type="match status" value="1"/>
</dbReference>
<dbReference type="InterPro" id="IPR005218">
    <property type="entry name" value="Diacylglycerol/lipid_kinase"/>
</dbReference>
<dbReference type="SMART" id="SM00046">
    <property type="entry name" value="DAGKc"/>
    <property type="match status" value="1"/>
</dbReference>
<evidence type="ECO:0000259" key="9">
    <source>
        <dbReference type="PROSITE" id="PS50146"/>
    </source>
</evidence>
<evidence type="ECO:0000256" key="8">
    <source>
        <dbReference type="ARBA" id="ARBA00023264"/>
    </source>
</evidence>
<evidence type="ECO:0000256" key="6">
    <source>
        <dbReference type="ARBA" id="ARBA00022840"/>
    </source>
</evidence>
<organism evidence="10 11">
    <name type="scientific">Sporobacter termitidis DSM 10068</name>
    <dbReference type="NCBI Taxonomy" id="1123282"/>
    <lineage>
        <taxon>Bacteria</taxon>
        <taxon>Bacillati</taxon>
        <taxon>Bacillota</taxon>
        <taxon>Clostridia</taxon>
        <taxon>Eubacteriales</taxon>
        <taxon>Oscillospiraceae</taxon>
        <taxon>Sporobacter</taxon>
    </lineage>
</organism>
<dbReference type="EMBL" id="FQXV01000008">
    <property type="protein sequence ID" value="SHI10675.1"/>
    <property type="molecule type" value="Genomic_DNA"/>
</dbReference>
<dbReference type="InterPro" id="IPR016064">
    <property type="entry name" value="NAD/diacylglycerol_kinase_sf"/>
</dbReference>
<evidence type="ECO:0000256" key="5">
    <source>
        <dbReference type="ARBA" id="ARBA00022777"/>
    </source>
</evidence>
<keyword evidence="7" id="KW-0444">Lipid biosynthesis</keyword>
<dbReference type="InterPro" id="IPR017438">
    <property type="entry name" value="ATP-NAD_kinase_N"/>
</dbReference>
<evidence type="ECO:0000313" key="10">
    <source>
        <dbReference type="EMBL" id="SHI10675.1"/>
    </source>
</evidence>
<dbReference type="PROSITE" id="PS50146">
    <property type="entry name" value="DAGK"/>
    <property type="match status" value="1"/>
</dbReference>
<dbReference type="PANTHER" id="PTHR12358">
    <property type="entry name" value="SPHINGOSINE KINASE"/>
    <property type="match status" value="1"/>
</dbReference>
<evidence type="ECO:0000256" key="2">
    <source>
        <dbReference type="ARBA" id="ARBA00005983"/>
    </source>
</evidence>
<dbReference type="NCBIfam" id="TIGR00147">
    <property type="entry name" value="YegS/Rv2252/BmrU family lipid kinase"/>
    <property type="match status" value="1"/>
</dbReference>
<evidence type="ECO:0000256" key="7">
    <source>
        <dbReference type="ARBA" id="ARBA00023209"/>
    </source>
</evidence>
<keyword evidence="7" id="KW-0594">Phospholipid biosynthesis</keyword>
<keyword evidence="8" id="KW-1208">Phospholipid metabolism</keyword>
<dbReference type="Gene3D" id="2.60.200.40">
    <property type="match status" value="1"/>
</dbReference>
<keyword evidence="4" id="KW-0547">Nucleotide-binding</keyword>
<keyword evidence="7" id="KW-0443">Lipid metabolism</keyword>
<comment type="similarity">
    <text evidence="2">Belongs to the diacylglycerol/lipid kinase family.</text>
</comment>
<evidence type="ECO:0000256" key="3">
    <source>
        <dbReference type="ARBA" id="ARBA00022679"/>
    </source>
</evidence>
<name>A0A1M5YF61_9FIRM</name>
<dbReference type="GO" id="GO:0005524">
    <property type="term" value="F:ATP binding"/>
    <property type="evidence" value="ECO:0007669"/>
    <property type="project" value="UniProtKB-KW"/>
</dbReference>
<dbReference type="GO" id="GO:0008654">
    <property type="term" value="P:phospholipid biosynthetic process"/>
    <property type="evidence" value="ECO:0007669"/>
    <property type="project" value="UniProtKB-KW"/>
</dbReference>
<feature type="domain" description="DAGKc" evidence="9">
    <location>
        <begin position="1"/>
        <end position="129"/>
    </location>
</feature>